<evidence type="ECO:0000313" key="1">
    <source>
        <dbReference type="EMBL" id="MBI4924011.1"/>
    </source>
</evidence>
<protein>
    <submittedName>
        <fullName evidence="1">Uncharacterized protein</fullName>
    </submittedName>
</protein>
<organism evidence="1 2">
    <name type="scientific">Devosia nanyangense</name>
    <dbReference type="NCBI Taxonomy" id="1228055"/>
    <lineage>
        <taxon>Bacteria</taxon>
        <taxon>Pseudomonadati</taxon>
        <taxon>Pseudomonadota</taxon>
        <taxon>Alphaproteobacteria</taxon>
        <taxon>Hyphomicrobiales</taxon>
        <taxon>Devosiaceae</taxon>
        <taxon>Devosia</taxon>
    </lineage>
</organism>
<accession>A0A933L7X3</accession>
<dbReference type="Proteomes" id="UP000782610">
    <property type="component" value="Unassembled WGS sequence"/>
</dbReference>
<proteinExistence type="predicted"/>
<dbReference type="AlphaFoldDB" id="A0A933L7X3"/>
<name>A0A933L7X3_9HYPH</name>
<sequence length="187" mass="20308">MSSIDLFTRLTSTHKPDCILSLHGPAPEAVPDPEQMARALGSEAVSVYATACRPIYEDMRRIIGQLAGLLILARLTERPEMADLTEMKSCQSRWQDAAQRLGTLVAPPGLDRHKLQLESAHAFSGRVMGTFPELRAGNVNGAQLDRMSVQIKRAYAHLNAASSVKASLQMVDFSQACCSCDALVAAR</sequence>
<dbReference type="EMBL" id="JACRAF010000066">
    <property type="protein sequence ID" value="MBI4924011.1"/>
    <property type="molecule type" value="Genomic_DNA"/>
</dbReference>
<reference evidence="1" key="1">
    <citation type="submission" date="2020-07" db="EMBL/GenBank/DDBJ databases">
        <title>Huge and variable diversity of episymbiotic CPR bacteria and DPANN archaea in groundwater ecosystems.</title>
        <authorList>
            <person name="He C.Y."/>
            <person name="Keren R."/>
            <person name="Whittaker M."/>
            <person name="Farag I.F."/>
            <person name="Doudna J."/>
            <person name="Cate J.H.D."/>
            <person name="Banfield J.F."/>
        </authorList>
    </citation>
    <scope>NUCLEOTIDE SEQUENCE</scope>
    <source>
        <strain evidence="1">NC_groundwater_1586_Pr3_B-0.1um_66_15</strain>
    </source>
</reference>
<gene>
    <name evidence="1" type="ORF">HY834_19940</name>
</gene>
<comment type="caution">
    <text evidence="1">The sequence shown here is derived from an EMBL/GenBank/DDBJ whole genome shotgun (WGS) entry which is preliminary data.</text>
</comment>
<evidence type="ECO:0000313" key="2">
    <source>
        <dbReference type="Proteomes" id="UP000782610"/>
    </source>
</evidence>